<proteinExistence type="predicted"/>
<dbReference type="EMBL" id="MSLT01000019">
    <property type="protein sequence ID" value="OUD12907.1"/>
    <property type="molecule type" value="Genomic_DNA"/>
</dbReference>
<gene>
    <name evidence="1" type="ORF">TPSD3_12250</name>
</gene>
<accession>A0A251X6I3</accession>
<keyword evidence="2" id="KW-1185">Reference proteome</keyword>
<evidence type="ECO:0000313" key="2">
    <source>
        <dbReference type="Proteomes" id="UP000194798"/>
    </source>
</evidence>
<organism evidence="1 2">
    <name type="scientific">Thioflexithrix psekupsensis</name>
    <dbReference type="NCBI Taxonomy" id="1570016"/>
    <lineage>
        <taxon>Bacteria</taxon>
        <taxon>Pseudomonadati</taxon>
        <taxon>Pseudomonadota</taxon>
        <taxon>Gammaproteobacteria</taxon>
        <taxon>Thiotrichales</taxon>
        <taxon>Thioflexithrix</taxon>
    </lineage>
</organism>
<evidence type="ECO:0000313" key="1">
    <source>
        <dbReference type="EMBL" id="OUD12907.1"/>
    </source>
</evidence>
<protein>
    <submittedName>
        <fullName evidence="1">Uncharacterized protein</fullName>
    </submittedName>
</protein>
<dbReference type="Proteomes" id="UP000194798">
    <property type="component" value="Unassembled WGS sequence"/>
</dbReference>
<name>A0A251X6I3_9GAMM</name>
<dbReference type="RefSeq" id="WP_086488847.1">
    <property type="nucleotide sequence ID" value="NZ_MSLT01000019.1"/>
</dbReference>
<comment type="caution">
    <text evidence="1">The sequence shown here is derived from an EMBL/GenBank/DDBJ whole genome shotgun (WGS) entry which is preliminary data.</text>
</comment>
<reference evidence="1 2" key="1">
    <citation type="submission" date="2016-12" db="EMBL/GenBank/DDBJ databases">
        <title>Thioflexothrix psekupsii D3 genome sequencing and assembly.</title>
        <authorList>
            <person name="Fomenkov A."/>
            <person name="Vincze T."/>
            <person name="Grabovich M."/>
            <person name="Anton B.P."/>
            <person name="Dubinina G."/>
            <person name="Orlova M."/>
            <person name="Belousova E."/>
            <person name="Roberts R.J."/>
        </authorList>
    </citation>
    <scope>NUCLEOTIDE SEQUENCE [LARGE SCALE GENOMIC DNA]</scope>
    <source>
        <strain evidence="1">D3</strain>
    </source>
</reference>
<dbReference type="AlphaFoldDB" id="A0A251X6I3"/>
<sequence length="102" mass="12077">MNDKATMPILQHRFLNDDFATLLESNEALVLEELANLILAGELEMNRPFADLIGINYTRLKWFIYCRRHKLPSPPIRRHWEMKRATQSELDYVRSLLSHPEI</sequence>